<evidence type="ECO:0000259" key="6">
    <source>
        <dbReference type="PROSITE" id="PS50977"/>
    </source>
</evidence>
<dbReference type="PANTHER" id="PTHR47506:SF6">
    <property type="entry name" value="HTH-TYPE TRANSCRIPTIONAL REPRESSOR NEMR"/>
    <property type="match status" value="1"/>
</dbReference>
<dbReference type="EMBL" id="CP036200">
    <property type="protein sequence ID" value="QBF84927.1"/>
    <property type="molecule type" value="Genomic_DNA"/>
</dbReference>
<dbReference type="PRINTS" id="PR00455">
    <property type="entry name" value="HTHTETR"/>
</dbReference>
<dbReference type="Proteomes" id="UP000291106">
    <property type="component" value="Chromosome"/>
</dbReference>
<accession>A0A411PN07</accession>
<feature type="DNA-binding region" description="H-T-H motif" evidence="4">
    <location>
        <begin position="66"/>
        <end position="85"/>
    </location>
</feature>
<dbReference type="SUPFAM" id="SSF46689">
    <property type="entry name" value="Homeodomain-like"/>
    <property type="match status" value="1"/>
</dbReference>
<dbReference type="AlphaFoldDB" id="A0A411PN07"/>
<gene>
    <name evidence="7" type="ORF">EXU30_14960</name>
</gene>
<organism evidence="7 8">
    <name type="scientific">Shewanella maritima</name>
    <dbReference type="NCBI Taxonomy" id="2520507"/>
    <lineage>
        <taxon>Bacteria</taxon>
        <taxon>Pseudomonadati</taxon>
        <taxon>Pseudomonadota</taxon>
        <taxon>Gammaproteobacteria</taxon>
        <taxon>Alteromonadales</taxon>
        <taxon>Shewanellaceae</taxon>
        <taxon>Shewanella</taxon>
    </lineage>
</organism>
<dbReference type="RefSeq" id="WP_130603520.1">
    <property type="nucleotide sequence ID" value="NZ_CP036200.1"/>
</dbReference>
<dbReference type="InterPro" id="IPR036271">
    <property type="entry name" value="Tet_transcr_reg_TetR-rel_C_sf"/>
</dbReference>
<feature type="domain" description="HTH tetR-type" evidence="6">
    <location>
        <begin position="43"/>
        <end position="103"/>
    </location>
</feature>
<keyword evidence="1" id="KW-0805">Transcription regulation</keyword>
<evidence type="ECO:0000256" key="2">
    <source>
        <dbReference type="ARBA" id="ARBA00023125"/>
    </source>
</evidence>
<protein>
    <submittedName>
        <fullName evidence="7">TetR family transcriptional regulator</fullName>
    </submittedName>
</protein>
<name>A0A411PN07_9GAMM</name>
<feature type="compositionally biased region" description="Basic residues" evidence="5">
    <location>
        <begin position="28"/>
        <end position="37"/>
    </location>
</feature>
<feature type="region of interest" description="Disordered" evidence="5">
    <location>
        <begin position="1"/>
        <end position="44"/>
    </location>
</feature>
<sequence length="232" mass="25970">MAKVDEQAQSAGQSSLVNDLSNNTQSKPKPRRGRPPKVNRELEDTKAELIRSGLAQLTEKGFAQSGIDPILKQVGVPKGSFYYYFASKEAFGQAVLDSYASYFAYKLDKHLLDDTNPPLMRISLFVQSAIDGMARFDFKRGCLVGNLGQEVDQLPGSFRPKLIAIFESWQQRLQACLELAKQQGEIAPATNCKLYAEHFWVGWEGAVSRARLVQRAQPLRHYLDCFLAGLPR</sequence>
<evidence type="ECO:0000256" key="1">
    <source>
        <dbReference type="ARBA" id="ARBA00023015"/>
    </source>
</evidence>
<dbReference type="OrthoDB" id="4541465at2"/>
<dbReference type="Pfam" id="PF00440">
    <property type="entry name" value="TetR_N"/>
    <property type="match status" value="1"/>
</dbReference>
<evidence type="ECO:0000313" key="7">
    <source>
        <dbReference type="EMBL" id="QBF84927.1"/>
    </source>
</evidence>
<evidence type="ECO:0000256" key="5">
    <source>
        <dbReference type="SAM" id="MobiDB-lite"/>
    </source>
</evidence>
<keyword evidence="3" id="KW-0804">Transcription</keyword>
<dbReference type="GO" id="GO:0003677">
    <property type="term" value="F:DNA binding"/>
    <property type="evidence" value="ECO:0007669"/>
    <property type="project" value="UniProtKB-UniRule"/>
</dbReference>
<dbReference type="KEGG" id="smai:EXU30_14960"/>
<dbReference type="InterPro" id="IPR001647">
    <property type="entry name" value="HTH_TetR"/>
</dbReference>
<dbReference type="PROSITE" id="PS50977">
    <property type="entry name" value="HTH_TETR_2"/>
    <property type="match status" value="1"/>
</dbReference>
<dbReference type="Gene3D" id="1.10.357.10">
    <property type="entry name" value="Tetracycline Repressor, domain 2"/>
    <property type="match status" value="1"/>
</dbReference>
<dbReference type="Pfam" id="PF16925">
    <property type="entry name" value="TetR_C_13"/>
    <property type="match status" value="1"/>
</dbReference>
<evidence type="ECO:0000256" key="4">
    <source>
        <dbReference type="PROSITE-ProRule" id="PRU00335"/>
    </source>
</evidence>
<proteinExistence type="predicted"/>
<dbReference type="SUPFAM" id="SSF48498">
    <property type="entry name" value="Tetracyclin repressor-like, C-terminal domain"/>
    <property type="match status" value="1"/>
</dbReference>
<evidence type="ECO:0000313" key="8">
    <source>
        <dbReference type="Proteomes" id="UP000291106"/>
    </source>
</evidence>
<dbReference type="InterPro" id="IPR011075">
    <property type="entry name" value="TetR_C"/>
</dbReference>
<dbReference type="PANTHER" id="PTHR47506">
    <property type="entry name" value="TRANSCRIPTIONAL REGULATORY PROTEIN"/>
    <property type="match status" value="1"/>
</dbReference>
<evidence type="ECO:0000256" key="3">
    <source>
        <dbReference type="ARBA" id="ARBA00023163"/>
    </source>
</evidence>
<keyword evidence="2 4" id="KW-0238">DNA-binding</keyword>
<feature type="compositionally biased region" description="Polar residues" evidence="5">
    <location>
        <begin position="7"/>
        <end position="26"/>
    </location>
</feature>
<keyword evidence="8" id="KW-1185">Reference proteome</keyword>
<reference evidence="7 8" key="1">
    <citation type="submission" date="2019-02" db="EMBL/GenBank/DDBJ databases">
        <title>Shewanella sp. D4-2 isolated from Dokdo Island.</title>
        <authorList>
            <person name="Baek K."/>
        </authorList>
    </citation>
    <scope>NUCLEOTIDE SEQUENCE [LARGE SCALE GENOMIC DNA]</scope>
    <source>
        <strain evidence="7 8">D4-2</strain>
    </source>
</reference>
<dbReference type="InterPro" id="IPR009057">
    <property type="entry name" value="Homeodomain-like_sf"/>
</dbReference>